<evidence type="ECO:0000256" key="2">
    <source>
        <dbReference type="SAM" id="SignalP"/>
    </source>
</evidence>
<dbReference type="EMBL" id="CP088295">
    <property type="protein sequence ID" value="UUY04529.1"/>
    <property type="molecule type" value="Genomic_DNA"/>
</dbReference>
<name>A0ABY5PIM4_9ACTN</name>
<feature type="signal peptide" evidence="2">
    <location>
        <begin position="1"/>
        <end position="17"/>
    </location>
</feature>
<dbReference type="PROSITE" id="PS51257">
    <property type="entry name" value="PROKAR_LIPOPROTEIN"/>
    <property type="match status" value="1"/>
</dbReference>
<dbReference type="Proteomes" id="UP001058860">
    <property type="component" value="Chromosome"/>
</dbReference>
<feature type="chain" id="PRO_5047115507" description="Lipoprotein" evidence="2">
    <location>
        <begin position="18"/>
        <end position="217"/>
    </location>
</feature>
<evidence type="ECO:0000256" key="1">
    <source>
        <dbReference type="SAM" id="MobiDB-lite"/>
    </source>
</evidence>
<keyword evidence="2" id="KW-0732">Signal</keyword>
<keyword evidence="4" id="KW-1185">Reference proteome</keyword>
<accession>A0ABY5PIM4</accession>
<proteinExistence type="predicted"/>
<feature type="region of interest" description="Disordered" evidence="1">
    <location>
        <begin position="18"/>
        <end position="56"/>
    </location>
</feature>
<evidence type="ECO:0008006" key="5">
    <source>
        <dbReference type="Google" id="ProtNLM"/>
    </source>
</evidence>
<gene>
    <name evidence="3" type="ORF">LRS13_03045</name>
</gene>
<sequence length="217" mass="22724">MSAKACAAVLLAAATMAGCGGSDDDTEKAEAVPAGTTVPQAPSQTATTEEEKKEAKAKEAALAKEVSATSSPERVWAKKLCVAMADAGKPLSPPNLEAPNVDTTQRSLVRFFTDAQKQLRLQVTTLEKVGAPPNDRASTEWTQAVGGMETIAQQLGVVKKSVQAAKLDSQKDLEKFTEDLGGQMEVLSNYPGPIAVLLPNPEIGPALKAEPSCSKFT</sequence>
<reference evidence="4" key="1">
    <citation type="submission" date="2021-11" db="EMBL/GenBank/DDBJ databases">
        <title>Cultivation dependent microbiological survey of springs from the worlds oldest radium mine currently devoted to the extraction of radon-saturated water.</title>
        <authorList>
            <person name="Kapinusova G."/>
            <person name="Smrhova T."/>
            <person name="Strejcek M."/>
            <person name="Suman J."/>
            <person name="Jani K."/>
            <person name="Pajer P."/>
            <person name="Uhlik O."/>
        </authorList>
    </citation>
    <scope>NUCLEOTIDE SEQUENCE [LARGE SCALE GENOMIC DNA]</scope>
    <source>
        <strain evidence="4">J379</strain>
    </source>
</reference>
<evidence type="ECO:0000313" key="4">
    <source>
        <dbReference type="Proteomes" id="UP001058860"/>
    </source>
</evidence>
<protein>
    <recommendedName>
        <fullName evidence="5">Lipoprotein</fullName>
    </recommendedName>
</protein>
<evidence type="ECO:0000313" key="3">
    <source>
        <dbReference type="EMBL" id="UUY04529.1"/>
    </source>
</evidence>
<dbReference type="RefSeq" id="WP_353865009.1">
    <property type="nucleotide sequence ID" value="NZ_CP088295.1"/>
</dbReference>
<organism evidence="3 4">
    <name type="scientific">Svornostia abyssi</name>
    <dbReference type="NCBI Taxonomy" id="2898438"/>
    <lineage>
        <taxon>Bacteria</taxon>
        <taxon>Bacillati</taxon>
        <taxon>Actinomycetota</taxon>
        <taxon>Thermoleophilia</taxon>
        <taxon>Solirubrobacterales</taxon>
        <taxon>Baekduiaceae</taxon>
        <taxon>Svornostia</taxon>
    </lineage>
</organism>